<dbReference type="Pfam" id="PF18784">
    <property type="entry name" value="CRM1_repeat_2"/>
    <property type="match status" value="1"/>
</dbReference>
<organism evidence="8 9">
    <name type="scientific">Ilyodon furcidens</name>
    <name type="common">goldbreast splitfin</name>
    <dbReference type="NCBI Taxonomy" id="33524"/>
    <lineage>
        <taxon>Eukaryota</taxon>
        <taxon>Metazoa</taxon>
        <taxon>Chordata</taxon>
        <taxon>Craniata</taxon>
        <taxon>Vertebrata</taxon>
        <taxon>Euteleostomi</taxon>
        <taxon>Actinopterygii</taxon>
        <taxon>Neopterygii</taxon>
        <taxon>Teleostei</taxon>
        <taxon>Neoteleostei</taxon>
        <taxon>Acanthomorphata</taxon>
        <taxon>Ovalentaria</taxon>
        <taxon>Atherinomorphae</taxon>
        <taxon>Cyprinodontiformes</taxon>
        <taxon>Goodeidae</taxon>
        <taxon>Ilyodon</taxon>
    </lineage>
</organism>
<protein>
    <submittedName>
        <fullName evidence="8">Exportin-1</fullName>
    </submittedName>
</protein>
<dbReference type="Pfam" id="PF08767">
    <property type="entry name" value="CRM1_C"/>
    <property type="match status" value="1"/>
</dbReference>
<dbReference type="InterPro" id="IPR011989">
    <property type="entry name" value="ARM-like"/>
</dbReference>
<keyword evidence="9" id="KW-1185">Reference proteome</keyword>
<dbReference type="InterPro" id="IPR041235">
    <property type="entry name" value="Exp1_repeat_2"/>
</dbReference>
<evidence type="ECO:0000256" key="1">
    <source>
        <dbReference type="ARBA" id="ARBA00004123"/>
    </source>
</evidence>
<feature type="compositionally biased region" description="Basic and acidic residues" evidence="6">
    <location>
        <begin position="101"/>
        <end position="134"/>
    </location>
</feature>
<dbReference type="InterPro" id="IPR013598">
    <property type="entry name" value="Exportin-1/Importin-b-like"/>
</dbReference>
<dbReference type="Pfam" id="PF18777">
    <property type="entry name" value="CRM1_repeat"/>
    <property type="match status" value="1"/>
</dbReference>
<dbReference type="InterPro" id="IPR016024">
    <property type="entry name" value="ARM-type_fold"/>
</dbReference>
<reference evidence="8 9" key="1">
    <citation type="submission" date="2021-06" db="EMBL/GenBank/DDBJ databases">
        <authorList>
            <person name="Palmer J.M."/>
        </authorList>
    </citation>
    <scope>NUCLEOTIDE SEQUENCE [LARGE SCALE GENOMIC DNA]</scope>
    <source>
        <strain evidence="9">if_2019</strain>
        <tissue evidence="8">Muscle</tissue>
    </source>
</reference>
<proteinExistence type="inferred from homology"/>
<feature type="region of interest" description="Disordered" evidence="6">
    <location>
        <begin position="169"/>
        <end position="201"/>
    </location>
</feature>
<dbReference type="InterPro" id="IPR040485">
    <property type="entry name" value="XPO1_repeat_3"/>
</dbReference>
<comment type="similarity">
    <text evidence="2">Belongs to the exportin family.</text>
</comment>
<evidence type="ECO:0000256" key="5">
    <source>
        <dbReference type="ARBA" id="ARBA00023242"/>
    </source>
</evidence>
<dbReference type="Pfam" id="PF03810">
    <property type="entry name" value="IBN_N"/>
    <property type="match status" value="1"/>
</dbReference>
<evidence type="ECO:0000313" key="8">
    <source>
        <dbReference type="EMBL" id="MEQ2256363.1"/>
    </source>
</evidence>
<feature type="region of interest" description="Disordered" evidence="6">
    <location>
        <begin position="20"/>
        <end position="53"/>
    </location>
</feature>
<comment type="subcellular location">
    <subcellularLocation>
        <location evidence="1">Nucleus</location>
    </subcellularLocation>
</comment>
<dbReference type="SMART" id="SM00913">
    <property type="entry name" value="IBN_N"/>
    <property type="match status" value="1"/>
</dbReference>
<feature type="non-terminal residue" evidence="8">
    <location>
        <position position="988"/>
    </location>
</feature>
<accession>A0ABV0VJ66</accession>
<gene>
    <name evidence="8" type="primary">XPO1_3</name>
    <name evidence="8" type="ORF">ILYODFUR_023481</name>
</gene>
<dbReference type="PROSITE" id="PS50166">
    <property type="entry name" value="IMPORTIN_B_NT"/>
    <property type="match status" value="1"/>
</dbReference>
<dbReference type="EMBL" id="JAHRIQ010106960">
    <property type="protein sequence ID" value="MEQ2256363.1"/>
    <property type="molecule type" value="Genomic_DNA"/>
</dbReference>
<evidence type="ECO:0000256" key="3">
    <source>
        <dbReference type="ARBA" id="ARBA00022448"/>
    </source>
</evidence>
<dbReference type="Pfam" id="PF08389">
    <property type="entry name" value="Xpo1"/>
    <property type="match status" value="1"/>
</dbReference>
<feature type="non-terminal residue" evidence="8">
    <location>
        <position position="1"/>
    </location>
</feature>
<dbReference type="InterPro" id="IPR001494">
    <property type="entry name" value="Importin-beta_N"/>
</dbReference>
<evidence type="ECO:0000256" key="2">
    <source>
        <dbReference type="ARBA" id="ARBA00009466"/>
    </source>
</evidence>
<dbReference type="Gene3D" id="1.25.10.10">
    <property type="entry name" value="Leucine-rich Repeat Variant"/>
    <property type="match status" value="1"/>
</dbReference>
<dbReference type="Proteomes" id="UP001482620">
    <property type="component" value="Unassembled WGS sequence"/>
</dbReference>
<keyword evidence="5" id="KW-0539">Nucleus</keyword>
<dbReference type="SUPFAM" id="SSF48371">
    <property type="entry name" value="ARM repeat"/>
    <property type="match status" value="2"/>
</dbReference>
<feature type="region of interest" description="Disordered" evidence="6">
    <location>
        <begin position="99"/>
        <end position="134"/>
    </location>
</feature>
<sequence>RNAKQAAEKHYIETLRGYDVTEDFISSKADNSASERKTSTPSDNDQSDQENAEYKTVHCRKVFLDDEDIHFDVENEEERDGQDSYKASLNHLENENASGHLTEHDCHGDDPHYSDESYHYSDDHENFSEDIKENTRSRGCSKKLRLSYNGCDVNSELTNCVVNGRGHDPNFTRRAERPRMNSPVSTGSNRESSNNTSFTTSGLHIPGFSMPAEMTMLADHPARQLLDFNQKLDINLLDTVVNSMYHDIGNQQRVAQEVLTNLKDHPDAWTRVDTILEFSQNMKTKYYALQILEAVIKTRWKILPRNQCDGIKKYVVGLIIKTSSDPANMEKEGVYISKLNMILVQILKQEWPKHWPTFISDIVGASRTSESLCQNNMIILKLLSEEVFDFSSGQMTQVKAKHLKDSMCNEFSQIFQLCQFVMENSQNAPLVHATLETLLRFLNWIPLGYIFETKLISTLVYKFLNVPMFRNVTLKCLTEIAGVSVNQYEEQFVNLFTLTMCQLKQMLPLNTNIKVAYSNGKDDEQNFIQNLSLFLCTFLKEHGQLIEKRPNLRETLMEALHYMLLVSEVEETEIFKICLEYWNHLAAELYRESPFSTSSTPLLSDVPPRRHLYLPVLSQVRLLMVSRMAKPEEVLVVENDQGEVVREFMKDTDAINLYKNMRETLVYLTHLDYADTERIMTEKLHNQVNGTEWSWRNLNMLCWAIGSISGAMHEEDEKRFLVTVIKDLLGLCEQKRGKDNKAIIASNIMYIVGQYPRFLRAHWKFLKTVVNKLFEFMHETHDGVQDMACDTFIKIAQKCRRHFVQVQVGEVMPFIDEILNNINTIICDLQPQQVHTFYEAVGYMIGAQTDQAVQELLIEKYMLLPNQVWDSIIQQATKNVDILKDAETVRQLGSILKTNVRACKAVGHPFVVQLGRIYLDMLNVYKCLSENISSAVQTNGEMVTKQPLIRSMRTVKRETLKLISGWVSRSNDPQMVRMPFVFIYSLLR</sequence>
<dbReference type="PANTHER" id="PTHR11223:SF16">
    <property type="entry name" value="EXPORTIN 1 (CRM1 HOMOLOG, YEAST) A"/>
    <property type="match status" value="1"/>
</dbReference>
<dbReference type="Pfam" id="PF18787">
    <property type="entry name" value="CRM1_repeat_3"/>
    <property type="match status" value="1"/>
</dbReference>
<evidence type="ECO:0000256" key="4">
    <source>
        <dbReference type="ARBA" id="ARBA00022927"/>
    </source>
</evidence>
<dbReference type="SMART" id="SM01102">
    <property type="entry name" value="CRM1_C"/>
    <property type="match status" value="1"/>
</dbReference>
<dbReference type="InterPro" id="IPR045065">
    <property type="entry name" value="XPO1/5"/>
</dbReference>
<dbReference type="InterPro" id="IPR014877">
    <property type="entry name" value="XPO1_C_dom"/>
</dbReference>
<evidence type="ECO:0000313" key="9">
    <source>
        <dbReference type="Proteomes" id="UP001482620"/>
    </source>
</evidence>
<comment type="caution">
    <text evidence="8">The sequence shown here is derived from an EMBL/GenBank/DDBJ whole genome shotgun (WGS) entry which is preliminary data.</text>
</comment>
<keyword evidence="4" id="KW-0653">Protein transport</keyword>
<evidence type="ECO:0000256" key="6">
    <source>
        <dbReference type="SAM" id="MobiDB-lite"/>
    </source>
</evidence>
<evidence type="ECO:0000259" key="7">
    <source>
        <dbReference type="PROSITE" id="PS50166"/>
    </source>
</evidence>
<dbReference type="InterPro" id="IPR041123">
    <property type="entry name" value="CRM1_repeat"/>
</dbReference>
<name>A0ABV0VJ66_9TELE</name>
<dbReference type="PANTHER" id="PTHR11223">
    <property type="entry name" value="EXPORTIN 1/5"/>
    <property type="match status" value="1"/>
</dbReference>
<feature type="compositionally biased region" description="Polar residues" evidence="6">
    <location>
        <begin position="182"/>
        <end position="201"/>
    </location>
</feature>
<keyword evidence="3" id="KW-0813">Transport</keyword>
<feature type="domain" description="Importin N-terminal" evidence="7">
    <location>
        <begin position="255"/>
        <end position="321"/>
    </location>
</feature>
<feature type="compositionally biased region" description="Basic and acidic residues" evidence="6">
    <location>
        <begin position="169"/>
        <end position="179"/>
    </location>
</feature>